<gene>
    <name evidence="1" type="ORF">HINF_LOCUS62378</name>
    <name evidence="2" type="ORF">HINF_LOCUS66734</name>
</gene>
<comment type="caution">
    <text evidence="1">The sequence shown here is derived from an EMBL/GenBank/DDBJ whole genome shotgun (WGS) entry which is preliminary data.</text>
</comment>
<proteinExistence type="predicted"/>
<dbReference type="EMBL" id="CAXDID020000453">
    <property type="protein sequence ID" value="CAL6093112.1"/>
    <property type="molecule type" value="Genomic_DNA"/>
</dbReference>
<accession>A0AA86RJI6</accession>
<name>A0AA86RJI6_9EUKA</name>
<dbReference type="AlphaFoldDB" id="A0AA86RJI6"/>
<dbReference type="EMBL" id="CATOUU010001154">
    <property type="protein sequence ID" value="CAI9974733.1"/>
    <property type="molecule type" value="Genomic_DNA"/>
</dbReference>
<evidence type="ECO:0000313" key="1">
    <source>
        <dbReference type="EMBL" id="CAI9974733.1"/>
    </source>
</evidence>
<sequence length="520" mass="63057">MFQIQILCLKFSELQQSLLQFEESSITLENVQNVFNNVRELLNNKSYSFYNPKLILFQDYLERTDEYNKYNLTSVLQYQETIWKLQDMITVFETHEWALNTLQKLQSQVPDLDQFYSQRKKHDFDVYQKEMDALSQMTNKIQKNDKQKQIRAKIGNNNTYFVINQYEELAEGVPYTNPTIFSKFSKDVVFIFNNFEQAEVFNTTMLETCSLNDRIWMFAIHERKIINILQNLFQENYLSLIQTMFFQQNITKYIKQFKYQDQMVDFKFIQEIQALIELENQQQVYKVYNGTITFVSSSYTIFLLFTKQCNYYSFDLNLEAQLNTILIIISQQYNNQFLLRYNQYIDLFLVYTSLNEYRQNIVRPIIKYINQLMYDVNPVFGNVNRTIIFMKPVYINLEYIGCIYKLIDYDQFLTYNTYSLDQISRTLIKDTKTQRIMIDSFSQYSSPYYFANNNFLTYYQLQPVEFNQQDIDLTYQDYVKVSNQNVYDNIIMFRQQRNLQVFSDYYQYSIKMCDCYFLFY</sequence>
<evidence type="ECO:0000313" key="2">
    <source>
        <dbReference type="EMBL" id="CAL6093112.1"/>
    </source>
</evidence>
<reference evidence="2 3" key="2">
    <citation type="submission" date="2024-07" db="EMBL/GenBank/DDBJ databases">
        <authorList>
            <person name="Akdeniz Z."/>
        </authorList>
    </citation>
    <scope>NUCLEOTIDE SEQUENCE [LARGE SCALE GENOMIC DNA]</scope>
</reference>
<keyword evidence="3" id="KW-1185">Reference proteome</keyword>
<dbReference type="Proteomes" id="UP001642409">
    <property type="component" value="Unassembled WGS sequence"/>
</dbReference>
<organism evidence="1">
    <name type="scientific">Hexamita inflata</name>
    <dbReference type="NCBI Taxonomy" id="28002"/>
    <lineage>
        <taxon>Eukaryota</taxon>
        <taxon>Metamonada</taxon>
        <taxon>Diplomonadida</taxon>
        <taxon>Hexamitidae</taxon>
        <taxon>Hexamitinae</taxon>
        <taxon>Hexamita</taxon>
    </lineage>
</organism>
<evidence type="ECO:0000313" key="3">
    <source>
        <dbReference type="Proteomes" id="UP001642409"/>
    </source>
</evidence>
<protein>
    <submittedName>
        <fullName evidence="1">Uncharacterized protein</fullName>
    </submittedName>
</protein>
<reference evidence="1" key="1">
    <citation type="submission" date="2023-06" db="EMBL/GenBank/DDBJ databases">
        <authorList>
            <person name="Kurt Z."/>
        </authorList>
    </citation>
    <scope>NUCLEOTIDE SEQUENCE</scope>
</reference>